<proteinExistence type="predicted"/>
<evidence type="ECO:0000256" key="1">
    <source>
        <dbReference type="SAM" id="MobiDB-lite"/>
    </source>
</evidence>
<gene>
    <name evidence="2" type="ORF">B0H17DRAFT_1129868</name>
</gene>
<accession>A0AAD7DRX4</accession>
<dbReference type="EMBL" id="JARKIE010000026">
    <property type="protein sequence ID" value="KAJ7698342.1"/>
    <property type="molecule type" value="Genomic_DNA"/>
</dbReference>
<name>A0AAD7DRX4_MYCRO</name>
<evidence type="ECO:0000313" key="2">
    <source>
        <dbReference type="EMBL" id="KAJ7698342.1"/>
    </source>
</evidence>
<sequence length="156" mass="16959">MSHRHASAFAPGVCSDDRENKGRRKGLVTTTRTEHQRLRTIRGPSAARPRTIHRRSTPADCPLGTRRSSAGGLLPRHFRTQRGVRALLAAAAPSAYPREYIGDANDGATDHLRMSGASLVDEQRTAFGAAEIKGAPAFKPATKGRFQRVDSIYGNQ</sequence>
<reference evidence="2" key="1">
    <citation type="submission" date="2023-03" db="EMBL/GenBank/DDBJ databases">
        <title>Massive genome expansion in bonnet fungi (Mycena s.s.) driven by repeated elements and novel gene families across ecological guilds.</title>
        <authorList>
            <consortium name="Lawrence Berkeley National Laboratory"/>
            <person name="Harder C.B."/>
            <person name="Miyauchi S."/>
            <person name="Viragh M."/>
            <person name="Kuo A."/>
            <person name="Thoen E."/>
            <person name="Andreopoulos B."/>
            <person name="Lu D."/>
            <person name="Skrede I."/>
            <person name="Drula E."/>
            <person name="Henrissat B."/>
            <person name="Morin E."/>
            <person name="Kohler A."/>
            <person name="Barry K."/>
            <person name="LaButti K."/>
            <person name="Morin E."/>
            <person name="Salamov A."/>
            <person name="Lipzen A."/>
            <person name="Mereny Z."/>
            <person name="Hegedus B."/>
            <person name="Baldrian P."/>
            <person name="Stursova M."/>
            <person name="Weitz H."/>
            <person name="Taylor A."/>
            <person name="Grigoriev I.V."/>
            <person name="Nagy L.G."/>
            <person name="Martin F."/>
            <person name="Kauserud H."/>
        </authorList>
    </citation>
    <scope>NUCLEOTIDE SEQUENCE</scope>
    <source>
        <strain evidence="2">CBHHK067</strain>
    </source>
</reference>
<organism evidence="2 3">
    <name type="scientific">Mycena rosella</name>
    <name type="common">Pink bonnet</name>
    <name type="synonym">Agaricus rosellus</name>
    <dbReference type="NCBI Taxonomy" id="1033263"/>
    <lineage>
        <taxon>Eukaryota</taxon>
        <taxon>Fungi</taxon>
        <taxon>Dikarya</taxon>
        <taxon>Basidiomycota</taxon>
        <taxon>Agaricomycotina</taxon>
        <taxon>Agaricomycetes</taxon>
        <taxon>Agaricomycetidae</taxon>
        <taxon>Agaricales</taxon>
        <taxon>Marasmiineae</taxon>
        <taxon>Mycenaceae</taxon>
        <taxon>Mycena</taxon>
    </lineage>
</organism>
<dbReference type="Proteomes" id="UP001221757">
    <property type="component" value="Unassembled WGS sequence"/>
</dbReference>
<comment type="caution">
    <text evidence="2">The sequence shown here is derived from an EMBL/GenBank/DDBJ whole genome shotgun (WGS) entry which is preliminary data.</text>
</comment>
<evidence type="ECO:0000313" key="3">
    <source>
        <dbReference type="Proteomes" id="UP001221757"/>
    </source>
</evidence>
<protein>
    <submittedName>
        <fullName evidence="2">Uncharacterized protein</fullName>
    </submittedName>
</protein>
<feature type="region of interest" description="Disordered" evidence="1">
    <location>
        <begin position="1"/>
        <end position="73"/>
    </location>
</feature>
<dbReference type="AlphaFoldDB" id="A0AAD7DRX4"/>
<keyword evidence="3" id="KW-1185">Reference proteome</keyword>